<name>A0A2K2A0C3_POPTR</name>
<sequence>MENFCRQKQAMQKDKKSMEDKRLLAINIISSAKFGKERCECHCILKLLLHKICDQTLPFSIHPKTDDSLQTLLGHATGK</sequence>
<dbReference type="Proteomes" id="UP000006729">
    <property type="component" value="Chromosome 6"/>
</dbReference>
<accession>A0A2K2A0C3</accession>
<keyword evidence="2" id="KW-1185">Reference proteome</keyword>
<organism evidence="1 2">
    <name type="scientific">Populus trichocarpa</name>
    <name type="common">Western balsam poplar</name>
    <name type="synonym">Populus balsamifera subsp. trichocarpa</name>
    <dbReference type="NCBI Taxonomy" id="3694"/>
    <lineage>
        <taxon>Eukaryota</taxon>
        <taxon>Viridiplantae</taxon>
        <taxon>Streptophyta</taxon>
        <taxon>Embryophyta</taxon>
        <taxon>Tracheophyta</taxon>
        <taxon>Spermatophyta</taxon>
        <taxon>Magnoliopsida</taxon>
        <taxon>eudicotyledons</taxon>
        <taxon>Gunneridae</taxon>
        <taxon>Pentapetalae</taxon>
        <taxon>rosids</taxon>
        <taxon>fabids</taxon>
        <taxon>Malpighiales</taxon>
        <taxon>Salicaceae</taxon>
        <taxon>Saliceae</taxon>
        <taxon>Populus</taxon>
    </lineage>
</organism>
<gene>
    <name evidence="1" type="ORF">POPTR_006G110300</name>
</gene>
<dbReference type="InParanoid" id="A0A2K2A0C3"/>
<reference evidence="1 2" key="1">
    <citation type="journal article" date="2006" name="Science">
        <title>The genome of black cottonwood, Populus trichocarpa (Torr. &amp; Gray).</title>
        <authorList>
            <person name="Tuskan G.A."/>
            <person name="Difazio S."/>
            <person name="Jansson S."/>
            <person name="Bohlmann J."/>
            <person name="Grigoriev I."/>
            <person name="Hellsten U."/>
            <person name="Putnam N."/>
            <person name="Ralph S."/>
            <person name="Rombauts S."/>
            <person name="Salamov A."/>
            <person name="Schein J."/>
            <person name="Sterck L."/>
            <person name="Aerts A."/>
            <person name="Bhalerao R.R."/>
            <person name="Bhalerao R.P."/>
            <person name="Blaudez D."/>
            <person name="Boerjan W."/>
            <person name="Brun A."/>
            <person name="Brunner A."/>
            <person name="Busov V."/>
            <person name="Campbell M."/>
            <person name="Carlson J."/>
            <person name="Chalot M."/>
            <person name="Chapman J."/>
            <person name="Chen G.L."/>
            <person name="Cooper D."/>
            <person name="Coutinho P.M."/>
            <person name="Couturier J."/>
            <person name="Covert S."/>
            <person name="Cronk Q."/>
            <person name="Cunningham R."/>
            <person name="Davis J."/>
            <person name="Degroeve S."/>
            <person name="Dejardin A."/>
            <person name="Depamphilis C."/>
            <person name="Detter J."/>
            <person name="Dirks B."/>
            <person name="Dubchak I."/>
            <person name="Duplessis S."/>
            <person name="Ehlting J."/>
            <person name="Ellis B."/>
            <person name="Gendler K."/>
            <person name="Goodstein D."/>
            <person name="Gribskov M."/>
            <person name="Grimwood J."/>
            <person name="Groover A."/>
            <person name="Gunter L."/>
            <person name="Hamberger B."/>
            <person name="Heinze B."/>
            <person name="Helariutta Y."/>
            <person name="Henrissat B."/>
            <person name="Holligan D."/>
            <person name="Holt R."/>
            <person name="Huang W."/>
            <person name="Islam-Faridi N."/>
            <person name="Jones S."/>
            <person name="Jones-Rhoades M."/>
            <person name="Jorgensen R."/>
            <person name="Joshi C."/>
            <person name="Kangasjarvi J."/>
            <person name="Karlsson J."/>
            <person name="Kelleher C."/>
            <person name="Kirkpatrick R."/>
            <person name="Kirst M."/>
            <person name="Kohler A."/>
            <person name="Kalluri U."/>
            <person name="Larimer F."/>
            <person name="Leebens-Mack J."/>
            <person name="Leple J.C."/>
            <person name="Locascio P."/>
            <person name="Lou Y."/>
            <person name="Lucas S."/>
            <person name="Martin F."/>
            <person name="Montanini B."/>
            <person name="Napoli C."/>
            <person name="Nelson D.R."/>
            <person name="Nelson C."/>
            <person name="Nieminen K."/>
            <person name="Nilsson O."/>
            <person name="Pereda V."/>
            <person name="Peter G."/>
            <person name="Philippe R."/>
            <person name="Pilate G."/>
            <person name="Poliakov A."/>
            <person name="Razumovskaya J."/>
            <person name="Richardson P."/>
            <person name="Rinaldi C."/>
            <person name="Ritland K."/>
            <person name="Rouze P."/>
            <person name="Ryaboy D."/>
            <person name="Schmutz J."/>
            <person name="Schrader J."/>
            <person name="Segerman B."/>
            <person name="Shin H."/>
            <person name="Siddiqui A."/>
            <person name="Sterky F."/>
            <person name="Terry A."/>
            <person name="Tsai C.J."/>
            <person name="Uberbacher E."/>
            <person name="Unneberg P."/>
            <person name="Vahala J."/>
            <person name="Wall K."/>
            <person name="Wessler S."/>
            <person name="Yang G."/>
            <person name="Yin T."/>
            <person name="Douglas C."/>
            <person name="Marra M."/>
            <person name="Sandberg G."/>
            <person name="Van de Peer Y."/>
            <person name="Rokhsar D."/>
        </authorList>
    </citation>
    <scope>NUCLEOTIDE SEQUENCE [LARGE SCALE GENOMIC DNA]</scope>
    <source>
        <strain evidence="2">cv. Nisqually</strain>
    </source>
</reference>
<dbReference type="EMBL" id="CM009295">
    <property type="protein sequence ID" value="PNT30972.1"/>
    <property type="molecule type" value="Genomic_DNA"/>
</dbReference>
<evidence type="ECO:0000313" key="2">
    <source>
        <dbReference type="Proteomes" id="UP000006729"/>
    </source>
</evidence>
<dbReference type="AlphaFoldDB" id="A0A2K2A0C3"/>
<evidence type="ECO:0000313" key="1">
    <source>
        <dbReference type="EMBL" id="PNT30972.1"/>
    </source>
</evidence>
<proteinExistence type="predicted"/>
<protein>
    <submittedName>
        <fullName evidence="1">Uncharacterized protein</fullName>
    </submittedName>
</protein>